<protein>
    <recommendedName>
        <fullName evidence="3">[Citrate [pro-3S]-lyase] ligase</fullName>
        <ecNumber evidence="3">6.2.1.22</ecNumber>
    </recommendedName>
</protein>
<keyword evidence="1 3" id="KW-0547">Nucleotide-binding</keyword>
<dbReference type="SMART" id="SM00764">
    <property type="entry name" value="Citrate_ly_lig"/>
    <property type="match status" value="1"/>
</dbReference>
<dbReference type="Proteomes" id="UP000006462">
    <property type="component" value="Unassembled WGS sequence"/>
</dbReference>
<comment type="catalytic activity">
    <reaction evidence="3">
        <text>holo-[citrate lyase ACP] + acetate + ATP = acetyl-[citrate lyase ACP] + AMP + diphosphate</text>
        <dbReference type="Rhea" id="RHEA:23788"/>
        <dbReference type="Rhea" id="RHEA-COMP:10158"/>
        <dbReference type="Rhea" id="RHEA-COMP:13710"/>
        <dbReference type="ChEBI" id="CHEBI:30089"/>
        <dbReference type="ChEBI" id="CHEBI:30616"/>
        <dbReference type="ChEBI" id="CHEBI:33019"/>
        <dbReference type="ChEBI" id="CHEBI:82683"/>
        <dbReference type="ChEBI" id="CHEBI:137976"/>
        <dbReference type="ChEBI" id="CHEBI:456215"/>
        <dbReference type="EC" id="6.2.1.22"/>
    </reaction>
</comment>
<dbReference type="Gene3D" id="3.40.630.30">
    <property type="match status" value="1"/>
</dbReference>
<dbReference type="PANTHER" id="PTHR40599">
    <property type="entry name" value="[CITRATE [PRO-3S]-LYASE] LIGASE"/>
    <property type="match status" value="1"/>
</dbReference>
<dbReference type="PANTHER" id="PTHR40599:SF1">
    <property type="entry name" value="[CITRATE [PRO-3S]-LYASE] LIGASE"/>
    <property type="match status" value="1"/>
</dbReference>
<dbReference type="InterPro" id="IPR014729">
    <property type="entry name" value="Rossmann-like_a/b/a_fold"/>
</dbReference>
<evidence type="ECO:0000256" key="2">
    <source>
        <dbReference type="ARBA" id="ARBA00022840"/>
    </source>
</evidence>
<organism evidence="5 6">
    <name type="scientific">Pyramidobacter piscolens W5455</name>
    <dbReference type="NCBI Taxonomy" id="352165"/>
    <lineage>
        <taxon>Bacteria</taxon>
        <taxon>Thermotogati</taxon>
        <taxon>Synergistota</taxon>
        <taxon>Synergistia</taxon>
        <taxon>Synergistales</taxon>
        <taxon>Dethiosulfovibrionaceae</taxon>
        <taxon>Pyramidobacter</taxon>
    </lineage>
</organism>
<sequence>MDMMQGRPFSGKTLERIEKFLASLGLDYDDGVEMTVCACDEEGEVVATASRQGAVLKCIGVSAAHQGEGLAASVVSEVVTDAIRAGLTHLFVFTKPSNRQIFDDLGFFPMAETADVLLMENRRDGVKRFVASLACPVRDGVIGAVVANCNPFTKGHRYLMETAASQCDFLHVFVLSAEKSLFPAALRLEMARRGVAHLKNVAVHPTGDYLISAATFPDYFLKDKARAGDVKCELDLTIFARCFAAPLHITRRFVGTEPFSAVTERYNEAMKAFLPPLGVEVTEIPRCQAGGAPISATRVRALLERGAPDEPELEELLPETTLELLRENRGRHGANEVGKEVRHAF</sequence>
<evidence type="ECO:0000256" key="1">
    <source>
        <dbReference type="ARBA" id="ARBA00022741"/>
    </source>
</evidence>
<reference evidence="5 6" key="1">
    <citation type="submission" date="2009-12" db="EMBL/GenBank/DDBJ databases">
        <authorList>
            <person name="Shrivastava S."/>
            <person name="Madupu R."/>
            <person name="Durkin A.S."/>
            <person name="Torralba M."/>
            <person name="Methe B."/>
            <person name="Sutton G.G."/>
            <person name="Strausberg R.L."/>
            <person name="Nelson K.E."/>
        </authorList>
    </citation>
    <scope>NUCLEOTIDE SEQUENCE [LARGE SCALE GENOMIC DNA]</scope>
    <source>
        <strain evidence="5 6">W5455</strain>
    </source>
</reference>
<evidence type="ECO:0000256" key="3">
    <source>
        <dbReference type="PIRNR" id="PIRNR005751"/>
    </source>
</evidence>
<dbReference type="NCBIfam" id="TIGR00125">
    <property type="entry name" value="cyt_tran_rel"/>
    <property type="match status" value="1"/>
</dbReference>
<gene>
    <name evidence="5" type="primary">citC</name>
    <name evidence="5" type="ORF">HMPREF7215_0778</name>
</gene>
<evidence type="ECO:0000313" key="5">
    <source>
        <dbReference type="EMBL" id="EFB91751.1"/>
    </source>
</evidence>
<keyword evidence="2 3" id="KW-0067">ATP-binding</keyword>
<keyword evidence="3 5" id="KW-0436">Ligase</keyword>
<dbReference type="PROSITE" id="PS51186">
    <property type="entry name" value="GNAT"/>
    <property type="match status" value="1"/>
</dbReference>
<dbReference type="Pfam" id="PF08218">
    <property type="entry name" value="Citrate_ly_lig"/>
    <property type="match status" value="1"/>
</dbReference>
<dbReference type="Gene3D" id="3.40.50.620">
    <property type="entry name" value="HUPs"/>
    <property type="match status" value="1"/>
</dbReference>
<dbReference type="EC" id="6.2.1.22" evidence="3"/>
<name>A0ABP2HX78_9BACT</name>
<comment type="caution">
    <text evidence="5">The sequence shown here is derived from an EMBL/GenBank/DDBJ whole genome shotgun (WGS) entry which is preliminary data.</text>
</comment>
<dbReference type="InterPro" id="IPR004821">
    <property type="entry name" value="Cyt_trans-like"/>
</dbReference>
<dbReference type="NCBIfam" id="TIGR00124">
    <property type="entry name" value="cit_ly_ligase"/>
    <property type="match status" value="1"/>
</dbReference>
<dbReference type="PIRSF" id="PIRSF005751">
    <property type="entry name" value="Acet_citr_lig"/>
    <property type="match status" value="1"/>
</dbReference>
<dbReference type="GO" id="GO:0008771">
    <property type="term" value="F:[citrate (pro-3S)-lyase] ligase activity"/>
    <property type="evidence" value="ECO:0007669"/>
    <property type="project" value="UniProtKB-EC"/>
</dbReference>
<proteinExistence type="predicted"/>
<dbReference type="InterPro" id="IPR000182">
    <property type="entry name" value="GNAT_dom"/>
</dbReference>
<evidence type="ECO:0000259" key="4">
    <source>
        <dbReference type="PROSITE" id="PS51186"/>
    </source>
</evidence>
<comment type="function">
    <text evidence="3">Acetylation of prosthetic group (2-(5''-phosphoribosyl)-3'-dephosphocoenzyme-A) of the gamma subunit of citrate lyase.</text>
</comment>
<evidence type="ECO:0000313" key="6">
    <source>
        <dbReference type="Proteomes" id="UP000006462"/>
    </source>
</evidence>
<dbReference type="SUPFAM" id="SSF55729">
    <property type="entry name" value="Acyl-CoA N-acyltransferases (Nat)"/>
    <property type="match status" value="1"/>
</dbReference>
<dbReference type="InterPro" id="IPR013166">
    <property type="entry name" value="Citrate_lyase_ligase_C"/>
</dbReference>
<dbReference type="SUPFAM" id="SSF52374">
    <property type="entry name" value="Nucleotidylyl transferase"/>
    <property type="match status" value="1"/>
</dbReference>
<keyword evidence="6" id="KW-1185">Reference proteome</keyword>
<dbReference type="EMBL" id="ADFP01000020">
    <property type="protein sequence ID" value="EFB91751.1"/>
    <property type="molecule type" value="Genomic_DNA"/>
</dbReference>
<dbReference type="InterPro" id="IPR005216">
    <property type="entry name" value="Citrate_lyase_ligase"/>
</dbReference>
<feature type="domain" description="N-acetyltransferase" evidence="4">
    <location>
        <begin position="1"/>
        <end position="124"/>
    </location>
</feature>
<dbReference type="InterPro" id="IPR016181">
    <property type="entry name" value="Acyl_CoA_acyltransferase"/>
</dbReference>
<accession>A0ABP2HX78</accession>